<organism evidence="2 3">
    <name type="scientific">Mycena chlorophos</name>
    <name type="common">Agaric fungus</name>
    <name type="synonym">Agaricus chlorophos</name>
    <dbReference type="NCBI Taxonomy" id="658473"/>
    <lineage>
        <taxon>Eukaryota</taxon>
        <taxon>Fungi</taxon>
        <taxon>Dikarya</taxon>
        <taxon>Basidiomycota</taxon>
        <taxon>Agaricomycotina</taxon>
        <taxon>Agaricomycetes</taxon>
        <taxon>Agaricomycetidae</taxon>
        <taxon>Agaricales</taxon>
        <taxon>Marasmiineae</taxon>
        <taxon>Mycenaceae</taxon>
        <taxon>Mycena</taxon>
    </lineage>
</organism>
<keyword evidence="1" id="KW-0175">Coiled coil</keyword>
<dbReference type="Gene3D" id="3.80.10.10">
    <property type="entry name" value="Ribonuclease Inhibitor"/>
    <property type="match status" value="1"/>
</dbReference>
<dbReference type="Proteomes" id="UP000815677">
    <property type="component" value="Unassembled WGS sequence"/>
</dbReference>
<evidence type="ECO:0000256" key="1">
    <source>
        <dbReference type="SAM" id="Coils"/>
    </source>
</evidence>
<dbReference type="InterPro" id="IPR032675">
    <property type="entry name" value="LRR_dom_sf"/>
</dbReference>
<dbReference type="SUPFAM" id="SSF52047">
    <property type="entry name" value="RNI-like"/>
    <property type="match status" value="1"/>
</dbReference>
<evidence type="ECO:0000313" key="3">
    <source>
        <dbReference type="Proteomes" id="UP000815677"/>
    </source>
</evidence>
<name>A0ABQ0LM03_MYCCL</name>
<gene>
    <name evidence="2" type="ORF">MCHLO_09167</name>
</gene>
<dbReference type="EMBL" id="DF847559">
    <property type="protein sequence ID" value="GAT52080.1"/>
    <property type="molecule type" value="Genomic_DNA"/>
</dbReference>
<evidence type="ECO:0000313" key="2">
    <source>
        <dbReference type="EMBL" id="GAT52080.1"/>
    </source>
</evidence>
<feature type="coiled-coil region" evidence="1">
    <location>
        <begin position="5"/>
        <end position="46"/>
    </location>
</feature>
<protein>
    <recommendedName>
        <fullName evidence="4">F-box domain-containing protein</fullName>
    </recommendedName>
</protein>
<sequence length="476" mass="53888">MLVPSELLRAQVANLETALAQQKKQAEEQQRVIKDTEASLTELRRQLNILASPPGVVPPEILSVIFRLYHSEAAGANNPIQASSSPYPLTRVCGAWRRTALSLSELWCCIELDLGTQKLPRQLGEILMRWFGRAETRPLRLRITGYPGQRTPMRPFDFDELQPLLARYSSRLTELVLDQTSEALIRSLDHWGLDFAVLEEITLSVAWGRDEIHSSFASIKNAPRLRSLVLGNVYIWETGMPVPWKGLRTLSSMASTDVEECVVALENLPLLEEMVVSLTPDTEAYRGKVRHTNLQRLGVFYEKTRDFNRLLASLVLPSLRKLELHGDASKPFNAQKMADFLERSAPPICELTLPSLPKLDVLLLFTGRCSLVRLEISYPPATVMGQFFDTWLSHEDFCAQVTDLVFHTRPGATLDMFMKRTAEAVSQRQTRHLRRLEIDCNIADGQTFSEELLAPLRQLKADGLNLYVGSWNKRII</sequence>
<reference evidence="2" key="1">
    <citation type="submission" date="2014-09" db="EMBL/GenBank/DDBJ databases">
        <title>Genome sequence of the luminous mushroom Mycena chlorophos for searching fungal bioluminescence genes.</title>
        <authorList>
            <person name="Tanaka Y."/>
            <person name="Kasuga D."/>
            <person name="Oba Y."/>
            <person name="Hase S."/>
            <person name="Sato K."/>
            <person name="Oba Y."/>
            <person name="Sakakibara Y."/>
        </authorList>
    </citation>
    <scope>NUCLEOTIDE SEQUENCE</scope>
</reference>
<proteinExistence type="predicted"/>
<accession>A0ABQ0LM03</accession>
<evidence type="ECO:0008006" key="4">
    <source>
        <dbReference type="Google" id="ProtNLM"/>
    </source>
</evidence>
<keyword evidence="3" id="KW-1185">Reference proteome</keyword>